<evidence type="ECO:0000259" key="2">
    <source>
        <dbReference type="Pfam" id="PF13439"/>
    </source>
</evidence>
<gene>
    <name evidence="3" type="ORF">GGR24_001246</name>
</gene>
<dbReference type="EMBL" id="JACIDR010000001">
    <property type="protein sequence ID" value="MBB3972613.1"/>
    <property type="molecule type" value="Genomic_DNA"/>
</dbReference>
<dbReference type="CDD" id="cd03801">
    <property type="entry name" value="GT4_PimA-like"/>
    <property type="match status" value="1"/>
</dbReference>
<dbReference type="SUPFAM" id="SSF53756">
    <property type="entry name" value="UDP-Glycosyltransferase/glycogen phosphorylase"/>
    <property type="match status" value="1"/>
</dbReference>
<name>A0A7W6D3Q8_9HYPH</name>
<dbReference type="Pfam" id="PF13439">
    <property type="entry name" value="Glyco_transf_4"/>
    <property type="match status" value="1"/>
</dbReference>
<organism evidence="3 4">
    <name type="scientific">Hansschlegelia beijingensis</name>
    <dbReference type="NCBI Taxonomy" id="1133344"/>
    <lineage>
        <taxon>Bacteria</taxon>
        <taxon>Pseudomonadati</taxon>
        <taxon>Pseudomonadota</taxon>
        <taxon>Alphaproteobacteria</taxon>
        <taxon>Hyphomicrobiales</taxon>
        <taxon>Methylopilaceae</taxon>
        <taxon>Hansschlegelia</taxon>
    </lineage>
</organism>
<dbReference type="GO" id="GO:0016757">
    <property type="term" value="F:glycosyltransferase activity"/>
    <property type="evidence" value="ECO:0007669"/>
    <property type="project" value="InterPro"/>
</dbReference>
<dbReference type="Proteomes" id="UP000528964">
    <property type="component" value="Unassembled WGS sequence"/>
</dbReference>
<dbReference type="AlphaFoldDB" id="A0A7W6D3Q8"/>
<feature type="domain" description="Glycosyltransferase subfamily 4-like N-terminal" evidence="2">
    <location>
        <begin position="16"/>
        <end position="183"/>
    </location>
</feature>
<dbReference type="Gene3D" id="3.40.50.2000">
    <property type="entry name" value="Glycogen Phosphorylase B"/>
    <property type="match status" value="2"/>
</dbReference>
<dbReference type="InterPro" id="IPR028098">
    <property type="entry name" value="Glyco_trans_4-like_N"/>
</dbReference>
<feature type="domain" description="Glycosyl transferase family 1" evidence="1">
    <location>
        <begin position="246"/>
        <end position="340"/>
    </location>
</feature>
<protein>
    <submittedName>
        <fullName evidence="3">Glycosyltransferase involved in cell wall biosynthesis</fullName>
    </submittedName>
</protein>
<accession>A0A7W6D3Q8</accession>
<dbReference type="RefSeq" id="WP_183394391.1">
    <property type="nucleotide sequence ID" value="NZ_JACIDR010000001.1"/>
</dbReference>
<reference evidence="3 4" key="1">
    <citation type="submission" date="2020-08" db="EMBL/GenBank/DDBJ databases">
        <title>Genomic Encyclopedia of Type Strains, Phase IV (KMG-IV): sequencing the most valuable type-strain genomes for metagenomic binning, comparative biology and taxonomic classification.</title>
        <authorList>
            <person name="Goeker M."/>
        </authorList>
    </citation>
    <scope>NUCLEOTIDE SEQUENCE [LARGE SCALE GENOMIC DNA]</scope>
    <source>
        <strain evidence="3 4">DSM 25481</strain>
    </source>
</reference>
<comment type="caution">
    <text evidence="3">The sequence shown here is derived from an EMBL/GenBank/DDBJ whole genome shotgun (WGS) entry which is preliminary data.</text>
</comment>
<sequence>MAEAQELRLLLTADAVGGVWTHAVELAAGLSAAGVTTTLATLGPAPTPRQIAAAELYPGVTVAPTGLPLDWLARSPVEISHAAEALAAFARAASADVVHLHSGAYALASYDAPVIVSCHSCLATWWAAMHGGEPPADFQWRTAATAHGYVAADRLVAPTAAFAAATRTTYGLAEEPAVVPNGIGDAPPDEAVAPGVPQVFTAGRLWDEAKNLATLDSAARGIAAPFEAAGALTSPDGAAAIRLEAIRPLGHVGADDVRARLARRPIFASAARYEPFGLAALEAARAGCPLVLSDIPTLRELWDGAALFSAPDDAGGFAGLINALLEAPEERARLGALARRRARRFTRGAMTSGMLRLYRDALADPGHVGAAA</sequence>
<dbReference type="Pfam" id="PF00534">
    <property type="entry name" value="Glycos_transf_1"/>
    <property type="match status" value="1"/>
</dbReference>
<keyword evidence="4" id="KW-1185">Reference proteome</keyword>
<keyword evidence="3" id="KW-0808">Transferase</keyword>
<evidence type="ECO:0000313" key="3">
    <source>
        <dbReference type="EMBL" id="MBB3972613.1"/>
    </source>
</evidence>
<evidence type="ECO:0000259" key="1">
    <source>
        <dbReference type="Pfam" id="PF00534"/>
    </source>
</evidence>
<dbReference type="InterPro" id="IPR001296">
    <property type="entry name" value="Glyco_trans_1"/>
</dbReference>
<evidence type="ECO:0000313" key="4">
    <source>
        <dbReference type="Proteomes" id="UP000528964"/>
    </source>
</evidence>
<proteinExistence type="predicted"/>
<dbReference type="PANTHER" id="PTHR12526">
    <property type="entry name" value="GLYCOSYLTRANSFERASE"/>
    <property type="match status" value="1"/>
</dbReference>